<dbReference type="RefSeq" id="WP_006462155.1">
    <property type="nucleotide sequence ID" value="NZ_AEEC02000005.1"/>
</dbReference>
<dbReference type="EMBL" id="AEEC02000005">
    <property type="protein sequence ID" value="EOA05789.1"/>
    <property type="molecule type" value="Genomic_DNA"/>
</dbReference>
<dbReference type="CDD" id="cd00093">
    <property type="entry name" value="HTH_XRE"/>
    <property type="match status" value="1"/>
</dbReference>
<dbReference type="SUPFAM" id="SSF47413">
    <property type="entry name" value="lambda repressor-like DNA-binding domains"/>
    <property type="match status" value="1"/>
</dbReference>
<proteinExistence type="predicted"/>
<dbReference type="InterPro" id="IPR010982">
    <property type="entry name" value="Lambda_DNA-bd_dom_sf"/>
</dbReference>
<dbReference type="PROSITE" id="PS50943">
    <property type="entry name" value="HTH_CROC1"/>
    <property type="match status" value="1"/>
</dbReference>
<dbReference type="Pfam" id="PF01381">
    <property type="entry name" value="HTH_3"/>
    <property type="match status" value="1"/>
</dbReference>
<dbReference type="SMART" id="SM00530">
    <property type="entry name" value="HTH_XRE"/>
    <property type="match status" value="1"/>
</dbReference>
<evidence type="ECO:0000313" key="3">
    <source>
        <dbReference type="Proteomes" id="UP000006772"/>
    </source>
</evidence>
<dbReference type="Proteomes" id="UP000006772">
    <property type="component" value="Unassembled WGS sequence"/>
</dbReference>
<protein>
    <submittedName>
        <fullName evidence="2">Phage protein</fullName>
    </submittedName>
</protein>
<dbReference type="GO" id="GO:0003677">
    <property type="term" value="F:DNA binding"/>
    <property type="evidence" value="ECO:0007669"/>
    <property type="project" value="InterPro"/>
</dbReference>
<dbReference type="InterPro" id="IPR001387">
    <property type="entry name" value="Cro/C1-type_HTH"/>
</dbReference>
<evidence type="ECO:0000313" key="2">
    <source>
        <dbReference type="EMBL" id="EOA05789.1"/>
    </source>
</evidence>
<sequence length="103" mass="11468">MNTLEYLDEAKNRLGLPSDYALSKALGLTTSAISNYRAGRSRIDDDVALKLANLTGRNPFELIAAANIERAKTPEMKALWQGLMEKISKSFETLMPRRSPRLA</sequence>
<gene>
    <name evidence="2" type="ORF">HFRIS_005003</name>
</gene>
<name>A0AAI9IGX2_9BURK</name>
<evidence type="ECO:0000259" key="1">
    <source>
        <dbReference type="PROSITE" id="PS50943"/>
    </source>
</evidence>
<dbReference type="Gene3D" id="1.10.260.40">
    <property type="entry name" value="lambda repressor-like DNA-binding domains"/>
    <property type="match status" value="1"/>
</dbReference>
<organism evidence="2 3">
    <name type="scientific">Herbaspirillum frisingense GSF30</name>
    <dbReference type="NCBI Taxonomy" id="864073"/>
    <lineage>
        <taxon>Bacteria</taxon>
        <taxon>Pseudomonadati</taxon>
        <taxon>Pseudomonadota</taxon>
        <taxon>Betaproteobacteria</taxon>
        <taxon>Burkholderiales</taxon>
        <taxon>Oxalobacteraceae</taxon>
        <taxon>Herbaspirillum</taxon>
    </lineage>
</organism>
<reference evidence="2 3" key="1">
    <citation type="journal article" date="2013" name="Front. Microbiol.">
        <title>The genome of the endophytic bacterium H. frisingense GSF30(T) identifies diverse strategies in the Herbaspirillum genus to interact with plants.</title>
        <authorList>
            <person name="Straub D."/>
            <person name="Rothballer M."/>
            <person name="Hartmann A."/>
            <person name="Ludewig U."/>
        </authorList>
    </citation>
    <scope>NUCLEOTIDE SEQUENCE [LARGE SCALE GENOMIC DNA]</scope>
    <source>
        <strain evidence="2 3">GSF30</strain>
    </source>
</reference>
<dbReference type="AlphaFoldDB" id="A0AAI9IGX2"/>
<comment type="caution">
    <text evidence="2">The sequence shown here is derived from an EMBL/GenBank/DDBJ whole genome shotgun (WGS) entry which is preliminary data.</text>
</comment>
<feature type="domain" description="HTH cro/C1-type" evidence="1">
    <location>
        <begin position="21"/>
        <end position="62"/>
    </location>
</feature>
<accession>A0AAI9IGX2</accession>